<evidence type="ECO:0000256" key="4">
    <source>
        <dbReference type="ARBA" id="ARBA00023002"/>
    </source>
</evidence>
<dbReference type="GO" id="GO:0008926">
    <property type="term" value="F:mannitol-1-phosphate 5-dehydrogenase activity"/>
    <property type="evidence" value="ECO:0007669"/>
    <property type="project" value="UniProtKB-UniRule"/>
</dbReference>
<sequence length="396" mass="42685">MAVTKRAVHIGAGKIGRGFVGQFLVASGYELTFVDVDDRVVSALNDAGRFVVHEVGEQPVEHLVYGFRALSSKTDRERVVRAIAEADVVTTAVGARTLPLVAPVIAEGLAARAPERGDVTVVACENAFNATDSLHASIRRAPILEDRDVAAVFANCAIDRIVPDQSGVLGQSGGLDVVLEPFYEWVIERTPFADSRAEPPQIDGVTWVDDLQPFVERKLYTVNTAHATAAYHGFVRGIRLIREALEDREVRAEVDGVLAETTALLVAKHGFDPAEHARYVAANLTRIANPLLPDTTARVGRNPLRKLGRRERFIGPAAQLAERGMPVGHLLGAVRVALAFDDENDPESIELHALLRSGATAHALTEILTGLVESHPLFPAVRGVVAEVLETQPADV</sequence>
<accession>A0A147DPP3</accession>
<evidence type="ECO:0000259" key="9">
    <source>
        <dbReference type="Pfam" id="PF08125"/>
    </source>
</evidence>
<dbReference type="PATRIC" id="fig|465820.4.peg.2229"/>
<keyword evidence="4 7" id="KW-0560">Oxidoreductase</keyword>
<evidence type="ECO:0000259" key="8">
    <source>
        <dbReference type="Pfam" id="PF01232"/>
    </source>
</evidence>
<comment type="catalytic activity">
    <reaction evidence="6 7">
        <text>D-mannitol 1-phosphate + NAD(+) = beta-D-fructose 6-phosphate + NADH + H(+)</text>
        <dbReference type="Rhea" id="RHEA:19661"/>
        <dbReference type="ChEBI" id="CHEBI:15378"/>
        <dbReference type="ChEBI" id="CHEBI:57540"/>
        <dbReference type="ChEBI" id="CHEBI:57634"/>
        <dbReference type="ChEBI" id="CHEBI:57945"/>
        <dbReference type="ChEBI" id="CHEBI:61381"/>
        <dbReference type="EC" id="1.1.1.17"/>
    </reaction>
</comment>
<dbReference type="RefSeq" id="WP_058750024.1">
    <property type="nucleotide sequence ID" value="NZ_LDRC01000053.1"/>
</dbReference>
<dbReference type="InterPro" id="IPR013328">
    <property type="entry name" value="6PGD_dom2"/>
</dbReference>
<dbReference type="OrthoDB" id="271711at2"/>
<gene>
    <name evidence="7" type="primary">mtlD</name>
    <name evidence="10" type="ORF">NS359_10265</name>
</gene>
<organism evidence="10 11">
    <name type="scientific">Curtobacterium oceanosedimentum</name>
    <dbReference type="NCBI Taxonomy" id="465820"/>
    <lineage>
        <taxon>Bacteria</taxon>
        <taxon>Bacillati</taxon>
        <taxon>Actinomycetota</taxon>
        <taxon>Actinomycetes</taxon>
        <taxon>Micrococcales</taxon>
        <taxon>Microbacteriaceae</taxon>
        <taxon>Curtobacterium</taxon>
    </lineage>
</organism>
<dbReference type="STRING" id="465820.NS263_09280"/>
<dbReference type="InterPro" id="IPR000669">
    <property type="entry name" value="Mannitol_DH"/>
</dbReference>
<dbReference type="EMBL" id="LDRC01000053">
    <property type="protein sequence ID" value="KTR51475.1"/>
    <property type="molecule type" value="Genomic_DNA"/>
</dbReference>
<dbReference type="InterPro" id="IPR008927">
    <property type="entry name" value="6-PGluconate_DH-like_C_sf"/>
</dbReference>
<comment type="caution">
    <text evidence="7">Lacks conserved residue(s) required for the propagation of feature annotation.</text>
</comment>
<feature type="domain" description="Mannitol dehydrogenase N-terminal" evidence="8">
    <location>
        <begin position="6"/>
        <end position="196"/>
    </location>
</feature>
<name>A0A147DPP3_9MICO</name>
<dbReference type="GO" id="GO:0005829">
    <property type="term" value="C:cytosol"/>
    <property type="evidence" value="ECO:0007669"/>
    <property type="project" value="TreeGrafter"/>
</dbReference>
<dbReference type="Pfam" id="PF01232">
    <property type="entry name" value="Mannitol_dh"/>
    <property type="match status" value="1"/>
</dbReference>
<dbReference type="GO" id="GO:0019592">
    <property type="term" value="P:mannitol catabolic process"/>
    <property type="evidence" value="ECO:0007669"/>
    <property type="project" value="TreeGrafter"/>
</dbReference>
<feature type="domain" description="Mannitol dehydrogenase C-terminal" evidence="9">
    <location>
        <begin position="210"/>
        <end position="351"/>
    </location>
</feature>
<dbReference type="EC" id="1.1.1.17" evidence="2 7"/>
<dbReference type="InterPro" id="IPR013131">
    <property type="entry name" value="Mannitol_DH_N"/>
</dbReference>
<dbReference type="HAMAP" id="MF_00196">
    <property type="entry name" value="Mannitol_dehydrog"/>
    <property type="match status" value="1"/>
</dbReference>
<dbReference type="SUPFAM" id="SSF48179">
    <property type="entry name" value="6-phosphogluconate dehydrogenase C-terminal domain-like"/>
    <property type="match status" value="1"/>
</dbReference>
<dbReference type="Gene3D" id="1.10.1040.10">
    <property type="entry name" value="N-(1-d-carboxylethyl)-l-norvaline Dehydrogenase, domain 2"/>
    <property type="match status" value="1"/>
</dbReference>
<comment type="similarity">
    <text evidence="1 7">Belongs to the mannitol dehydrogenase family.</text>
</comment>
<protein>
    <recommendedName>
        <fullName evidence="3 7">Mannitol-1-phosphate 5-dehydrogenase</fullName>
        <ecNumber evidence="2 7">1.1.1.17</ecNumber>
    </recommendedName>
</protein>
<dbReference type="Proteomes" id="UP000072763">
    <property type="component" value="Unassembled WGS sequence"/>
</dbReference>
<reference evidence="10 11" key="1">
    <citation type="journal article" date="2016" name="Front. Microbiol.">
        <title>Genomic Resource of Rice Seed Associated Bacteria.</title>
        <authorList>
            <person name="Midha S."/>
            <person name="Bansal K."/>
            <person name="Sharma S."/>
            <person name="Kumar N."/>
            <person name="Patil P.P."/>
            <person name="Chaudhry V."/>
            <person name="Patil P.B."/>
        </authorList>
    </citation>
    <scope>NUCLEOTIDE SEQUENCE [LARGE SCALE GENOMIC DNA]</scope>
    <source>
        <strain evidence="10 11">NS359</strain>
    </source>
</reference>
<evidence type="ECO:0000256" key="2">
    <source>
        <dbReference type="ARBA" id="ARBA00012939"/>
    </source>
</evidence>
<evidence type="ECO:0000256" key="3">
    <source>
        <dbReference type="ARBA" id="ARBA00016219"/>
    </source>
</evidence>
<evidence type="ECO:0000256" key="7">
    <source>
        <dbReference type="HAMAP-Rule" id="MF_00196"/>
    </source>
</evidence>
<evidence type="ECO:0000313" key="11">
    <source>
        <dbReference type="Proteomes" id="UP000072763"/>
    </source>
</evidence>
<dbReference type="InterPro" id="IPR036291">
    <property type="entry name" value="NAD(P)-bd_dom_sf"/>
</dbReference>
<dbReference type="InterPro" id="IPR023028">
    <property type="entry name" value="Mannitol_1_phos_5_DH"/>
</dbReference>
<dbReference type="Pfam" id="PF08125">
    <property type="entry name" value="Mannitol_dh_C"/>
    <property type="match status" value="1"/>
</dbReference>
<dbReference type="NCBIfam" id="NF002652">
    <property type="entry name" value="PRK02318.2-5"/>
    <property type="match status" value="1"/>
</dbReference>
<comment type="caution">
    <text evidence="10">The sequence shown here is derived from an EMBL/GenBank/DDBJ whole genome shotgun (WGS) entry which is preliminary data.</text>
</comment>
<evidence type="ECO:0000256" key="5">
    <source>
        <dbReference type="ARBA" id="ARBA00023027"/>
    </source>
</evidence>
<dbReference type="Gene3D" id="3.40.50.720">
    <property type="entry name" value="NAD(P)-binding Rossmann-like Domain"/>
    <property type="match status" value="1"/>
</dbReference>
<keyword evidence="5 7" id="KW-0520">NAD</keyword>
<dbReference type="PANTHER" id="PTHR30524:SF0">
    <property type="entry name" value="ALTRONATE OXIDOREDUCTASE-RELATED"/>
    <property type="match status" value="1"/>
</dbReference>
<dbReference type="SUPFAM" id="SSF51735">
    <property type="entry name" value="NAD(P)-binding Rossmann-fold domains"/>
    <property type="match status" value="1"/>
</dbReference>
<evidence type="ECO:0000256" key="1">
    <source>
        <dbReference type="ARBA" id="ARBA00006541"/>
    </source>
</evidence>
<dbReference type="AlphaFoldDB" id="A0A147DPP3"/>
<evidence type="ECO:0000256" key="6">
    <source>
        <dbReference type="ARBA" id="ARBA00048615"/>
    </source>
</evidence>
<dbReference type="PANTHER" id="PTHR30524">
    <property type="entry name" value="MANNITOL-1-PHOSPHATE 5-DEHYDROGENASE"/>
    <property type="match status" value="1"/>
</dbReference>
<evidence type="ECO:0000313" key="10">
    <source>
        <dbReference type="EMBL" id="KTR51475.1"/>
    </source>
</evidence>
<dbReference type="PRINTS" id="PR00084">
    <property type="entry name" value="MTLDHDRGNASE"/>
</dbReference>
<dbReference type="InterPro" id="IPR013118">
    <property type="entry name" value="Mannitol_DH_C"/>
</dbReference>
<proteinExistence type="inferred from homology"/>